<accession>A0ABR1AEC3</accession>
<dbReference type="Gene3D" id="3.30.60.20">
    <property type="match status" value="1"/>
</dbReference>
<dbReference type="Proteomes" id="UP001359485">
    <property type="component" value="Unassembled WGS sequence"/>
</dbReference>
<evidence type="ECO:0000256" key="2">
    <source>
        <dbReference type="ARBA" id="ARBA00022723"/>
    </source>
</evidence>
<keyword evidence="1" id="KW-0343">GTPase activation</keyword>
<dbReference type="EMBL" id="JAWJWF010000051">
    <property type="protein sequence ID" value="KAK6617609.1"/>
    <property type="molecule type" value="Genomic_DNA"/>
</dbReference>
<dbReference type="InterPro" id="IPR000980">
    <property type="entry name" value="SH2"/>
</dbReference>
<dbReference type="Pfam" id="PF00130">
    <property type="entry name" value="C1_1"/>
    <property type="match status" value="1"/>
</dbReference>
<dbReference type="InterPro" id="IPR046349">
    <property type="entry name" value="C1-like_sf"/>
</dbReference>
<keyword evidence="3" id="KW-0862">Zinc</keyword>
<evidence type="ECO:0000313" key="9">
    <source>
        <dbReference type="Proteomes" id="UP001359485"/>
    </source>
</evidence>
<dbReference type="PANTHER" id="PTHR46075">
    <property type="entry name" value="CHIMERIN FAMILY MEMBER"/>
    <property type="match status" value="1"/>
</dbReference>
<feature type="domain" description="Rho-GAP" evidence="7">
    <location>
        <begin position="257"/>
        <end position="448"/>
    </location>
</feature>
<dbReference type="Gene3D" id="3.30.505.10">
    <property type="entry name" value="SH2 domain"/>
    <property type="match status" value="1"/>
</dbReference>
<feature type="domain" description="SH2" evidence="5">
    <location>
        <begin position="63"/>
        <end position="133"/>
    </location>
</feature>
<comment type="caution">
    <text evidence="8">The sequence shown here is derived from an EMBL/GenBank/DDBJ whole genome shotgun (WGS) entry which is preliminary data.</text>
</comment>
<dbReference type="PROSITE" id="PS50081">
    <property type="entry name" value="ZF_DAG_PE_2"/>
    <property type="match status" value="1"/>
</dbReference>
<evidence type="ECO:0000259" key="5">
    <source>
        <dbReference type="PROSITE" id="PS50001"/>
    </source>
</evidence>
<feature type="domain" description="Phorbol-ester/DAG-type" evidence="6">
    <location>
        <begin position="194"/>
        <end position="244"/>
    </location>
</feature>
<proteinExistence type="predicted"/>
<dbReference type="InterPro" id="IPR000198">
    <property type="entry name" value="RhoGAP_dom"/>
</dbReference>
<dbReference type="PROSITE" id="PS50238">
    <property type="entry name" value="RHOGAP"/>
    <property type="match status" value="1"/>
</dbReference>
<protein>
    <recommendedName>
        <fullName evidence="10">N-chimaerin</fullName>
    </recommendedName>
</protein>
<dbReference type="SMART" id="SM00109">
    <property type="entry name" value="C1"/>
    <property type="match status" value="1"/>
</dbReference>
<dbReference type="InterPro" id="IPR002219">
    <property type="entry name" value="PKC_DAG/PE"/>
</dbReference>
<dbReference type="InterPro" id="IPR036860">
    <property type="entry name" value="SH2_dom_sf"/>
</dbReference>
<keyword evidence="9" id="KW-1185">Reference proteome</keyword>
<dbReference type="PROSITE" id="PS50001">
    <property type="entry name" value="SH2"/>
    <property type="match status" value="1"/>
</dbReference>
<dbReference type="Pfam" id="PF00017">
    <property type="entry name" value="SH2"/>
    <property type="match status" value="1"/>
</dbReference>
<keyword evidence="4" id="KW-0727">SH2 domain</keyword>
<dbReference type="SUPFAM" id="SSF48350">
    <property type="entry name" value="GTPase activation domain, GAP"/>
    <property type="match status" value="1"/>
</dbReference>
<dbReference type="Pfam" id="PF00620">
    <property type="entry name" value="RhoGAP"/>
    <property type="match status" value="1"/>
</dbReference>
<sequence length="460" mass="52197">MDSKDDDPNQCFAQLSGKKLSYSNLPKNVWKPDLYRLQKEAPTPKKVEPSKPIISKSEFCDNDYHGSLSNLEATKLLKHEGQYLVRKSSGSCNEYYTLSLRFNNKVHNYKLFYEKGNFYVKKERLFSTVHDLVADGLVTLYIELHAGQYISGMHGGCDYESSPHFTLNRMKREKTIPPIVKEVENLLGEDATKSHSFKVHNFKGLNWCEYCGNFLWGFTAQGVRCEDCGFAAHNKCSEKVPKDCCPDLKQSRGVFGIDLETLVKSHQTARPFVIDKCIQEIEKRGLNVEGLYRVSGFSEEVEALKMAFDKDGEKTKLSTALYDNIHVLTGALKLYLRLLPIPLITYEVHPVIIKALKESAESDKLKKIKDALALLPPAHYETLRYLIEHLQKVVERHEYTKMTTLNMATVFAPTLMPVPDLTNGIPSCDGDNNRDKMKALLAATFLVTLIGCTQCEFLDE</sequence>
<evidence type="ECO:0000313" key="8">
    <source>
        <dbReference type="EMBL" id="KAK6617609.1"/>
    </source>
</evidence>
<evidence type="ECO:0000259" key="6">
    <source>
        <dbReference type="PROSITE" id="PS50081"/>
    </source>
</evidence>
<evidence type="ECO:0000256" key="3">
    <source>
        <dbReference type="ARBA" id="ARBA00022833"/>
    </source>
</evidence>
<dbReference type="CDD" id="cd20806">
    <property type="entry name" value="C1_CHN"/>
    <property type="match status" value="1"/>
</dbReference>
<dbReference type="SMART" id="SM00252">
    <property type="entry name" value="SH2"/>
    <property type="match status" value="1"/>
</dbReference>
<organism evidence="8 9">
    <name type="scientific">Polyplax serrata</name>
    <name type="common">Common mouse louse</name>
    <dbReference type="NCBI Taxonomy" id="468196"/>
    <lineage>
        <taxon>Eukaryota</taxon>
        <taxon>Metazoa</taxon>
        <taxon>Ecdysozoa</taxon>
        <taxon>Arthropoda</taxon>
        <taxon>Hexapoda</taxon>
        <taxon>Insecta</taxon>
        <taxon>Pterygota</taxon>
        <taxon>Neoptera</taxon>
        <taxon>Paraneoptera</taxon>
        <taxon>Psocodea</taxon>
        <taxon>Troctomorpha</taxon>
        <taxon>Phthiraptera</taxon>
        <taxon>Anoplura</taxon>
        <taxon>Polyplacidae</taxon>
        <taxon>Polyplax</taxon>
    </lineage>
</organism>
<dbReference type="InterPro" id="IPR020454">
    <property type="entry name" value="DAG/PE-bd"/>
</dbReference>
<dbReference type="PANTHER" id="PTHR46075:SF2">
    <property type="entry name" value="RHO GTPASE ACTIVATING PROTEIN AT 5A, ISOFORM A"/>
    <property type="match status" value="1"/>
</dbReference>
<dbReference type="SMART" id="SM00324">
    <property type="entry name" value="RhoGAP"/>
    <property type="match status" value="1"/>
</dbReference>
<dbReference type="SUPFAM" id="SSF57889">
    <property type="entry name" value="Cysteine-rich domain"/>
    <property type="match status" value="1"/>
</dbReference>
<dbReference type="SUPFAM" id="SSF55550">
    <property type="entry name" value="SH2 domain"/>
    <property type="match status" value="1"/>
</dbReference>
<reference evidence="8 9" key="1">
    <citation type="submission" date="2023-09" db="EMBL/GenBank/DDBJ databases">
        <title>Genomes of two closely related lineages of the louse Polyplax serrata with different host specificities.</title>
        <authorList>
            <person name="Martinu J."/>
            <person name="Tarabai H."/>
            <person name="Stefka J."/>
            <person name="Hypsa V."/>
        </authorList>
    </citation>
    <scope>NUCLEOTIDE SEQUENCE [LARGE SCALE GENOMIC DNA]</scope>
    <source>
        <strain evidence="8">98ZLc_SE</strain>
    </source>
</reference>
<evidence type="ECO:0000259" key="7">
    <source>
        <dbReference type="PROSITE" id="PS50238"/>
    </source>
</evidence>
<evidence type="ECO:0008006" key="10">
    <source>
        <dbReference type="Google" id="ProtNLM"/>
    </source>
</evidence>
<name>A0ABR1AEC3_POLSC</name>
<evidence type="ECO:0000256" key="4">
    <source>
        <dbReference type="PROSITE-ProRule" id="PRU00191"/>
    </source>
</evidence>
<dbReference type="InterPro" id="IPR008936">
    <property type="entry name" value="Rho_GTPase_activation_prot"/>
</dbReference>
<dbReference type="InterPro" id="IPR051854">
    <property type="entry name" value="Rho-type_GAP"/>
</dbReference>
<dbReference type="Gene3D" id="1.10.555.10">
    <property type="entry name" value="Rho GTPase activation protein"/>
    <property type="match status" value="1"/>
</dbReference>
<keyword evidence="2" id="KW-0479">Metal-binding</keyword>
<evidence type="ECO:0000256" key="1">
    <source>
        <dbReference type="ARBA" id="ARBA00022468"/>
    </source>
</evidence>
<gene>
    <name evidence="8" type="ORF">RUM44_005197</name>
</gene>
<dbReference type="PRINTS" id="PR00008">
    <property type="entry name" value="DAGPEDOMAIN"/>
</dbReference>